<protein>
    <submittedName>
        <fullName evidence="1">Uncharacterized protein</fullName>
    </submittedName>
</protein>
<reference evidence="1" key="1">
    <citation type="submission" date="2014-09" db="EMBL/GenBank/DDBJ databases">
        <authorList>
            <person name="Magalhaes I.L.F."/>
            <person name="Oliveira U."/>
            <person name="Santos F.R."/>
            <person name="Vidigal T.H.D.A."/>
            <person name="Brescovit A.D."/>
            <person name="Santos A.J."/>
        </authorList>
    </citation>
    <scope>NUCLEOTIDE SEQUENCE</scope>
    <source>
        <tissue evidence="1">Shoot tissue taken approximately 20 cm above the soil surface</tissue>
    </source>
</reference>
<dbReference type="AlphaFoldDB" id="A0A0A9GJL8"/>
<proteinExistence type="predicted"/>
<sequence>MNRPPSLLLLILHKGMFRSSQKNSRFMDSRYDR</sequence>
<organism evidence="1">
    <name type="scientific">Arundo donax</name>
    <name type="common">Giant reed</name>
    <name type="synonym">Donax arundinaceus</name>
    <dbReference type="NCBI Taxonomy" id="35708"/>
    <lineage>
        <taxon>Eukaryota</taxon>
        <taxon>Viridiplantae</taxon>
        <taxon>Streptophyta</taxon>
        <taxon>Embryophyta</taxon>
        <taxon>Tracheophyta</taxon>
        <taxon>Spermatophyta</taxon>
        <taxon>Magnoliopsida</taxon>
        <taxon>Liliopsida</taxon>
        <taxon>Poales</taxon>
        <taxon>Poaceae</taxon>
        <taxon>PACMAD clade</taxon>
        <taxon>Arundinoideae</taxon>
        <taxon>Arundineae</taxon>
        <taxon>Arundo</taxon>
    </lineage>
</organism>
<accession>A0A0A9GJL8</accession>
<reference evidence="1" key="2">
    <citation type="journal article" date="2015" name="Data Brief">
        <title>Shoot transcriptome of the giant reed, Arundo donax.</title>
        <authorList>
            <person name="Barrero R.A."/>
            <person name="Guerrero F.D."/>
            <person name="Moolhuijzen P."/>
            <person name="Goolsby J.A."/>
            <person name="Tidwell J."/>
            <person name="Bellgard S.E."/>
            <person name="Bellgard M.I."/>
        </authorList>
    </citation>
    <scope>NUCLEOTIDE SEQUENCE</scope>
    <source>
        <tissue evidence="1">Shoot tissue taken approximately 20 cm above the soil surface</tissue>
    </source>
</reference>
<dbReference type="EMBL" id="GBRH01173239">
    <property type="protein sequence ID" value="JAE24657.1"/>
    <property type="molecule type" value="Transcribed_RNA"/>
</dbReference>
<name>A0A0A9GJL8_ARUDO</name>
<evidence type="ECO:0000313" key="1">
    <source>
        <dbReference type="EMBL" id="JAE24657.1"/>
    </source>
</evidence>